<dbReference type="Proteomes" id="UP000095286">
    <property type="component" value="Unplaced"/>
</dbReference>
<sequence length="573" mass="64264">MAKYCLNKQTKRVVCRQKYKIEKKVKDHNRKLKKEAKRTKNTNIRKAAKPVSVPNDCPFKDEMLMEAEQRREEIKSEMIKKKAQKKLDKSRKAKKVVEVGVKRKMGVKGDINTVAQRAVVTGEAYDIGVLNEPEAMEAEGPVKDQSYKKYASEVKKTIETADVILEILDARNPLGSRNMNLERSILASGKRLVLVLNKIDLIPKENAAAWLIYLRKIAPTIAFKASTQEQVRNVGRTRSSNLSISTSKCIGADLIMKLLGNYCRNNGVKQSIRVGVIGYPNVGKSSVINSLKRKKSCQVGNTPGMTRHIQEVELDKNIKLIDSPGVVMDLGKDLDTVELILKNAVSVENVEDPELVITAILRRCSTRTLMIHYKIPEFTTQIQFLDMIARKIGRMGKSGITDKKAAAKFVLHEWHDGKLPYHTLPPETNLAITKENEICSSELLTTMSKEFSLDEICEEQIKAVEAMDETTGLSCVYDPSKKPIQEESMETDDVADGKKFSVTAGVNTKQIKHKSTVNLPKKSAIKNPTTFKHDGNVQLNKTINKAAKKVKKQTVKQSKRVEKIADSINNFSM</sequence>
<reference evidence="2" key="1">
    <citation type="submission" date="2016-11" db="UniProtKB">
        <authorList>
            <consortium name="WormBaseParasite"/>
        </authorList>
    </citation>
    <scope>IDENTIFICATION</scope>
    <source>
        <strain evidence="2">KR3021</strain>
    </source>
</reference>
<accession>A0AC35U8G5</accession>
<protein>
    <submittedName>
        <fullName evidence="2">CP-type G domain-containing protein</fullName>
    </submittedName>
</protein>
<evidence type="ECO:0000313" key="2">
    <source>
        <dbReference type="WBParaSite" id="RSKR_0000902000.1"/>
    </source>
</evidence>
<organism evidence="1 2">
    <name type="scientific">Rhabditophanes sp. KR3021</name>
    <dbReference type="NCBI Taxonomy" id="114890"/>
    <lineage>
        <taxon>Eukaryota</taxon>
        <taxon>Metazoa</taxon>
        <taxon>Ecdysozoa</taxon>
        <taxon>Nematoda</taxon>
        <taxon>Chromadorea</taxon>
        <taxon>Rhabditida</taxon>
        <taxon>Tylenchina</taxon>
        <taxon>Panagrolaimomorpha</taxon>
        <taxon>Strongyloidoidea</taxon>
        <taxon>Alloionematidae</taxon>
        <taxon>Rhabditophanes</taxon>
    </lineage>
</organism>
<name>A0AC35U8G5_9BILA</name>
<evidence type="ECO:0000313" key="1">
    <source>
        <dbReference type="Proteomes" id="UP000095286"/>
    </source>
</evidence>
<dbReference type="WBParaSite" id="RSKR_0000902000.1">
    <property type="protein sequence ID" value="RSKR_0000902000.1"/>
    <property type="gene ID" value="RSKR_0000902000"/>
</dbReference>
<proteinExistence type="predicted"/>